<accession>A0ABP7CF23</accession>
<gene>
    <name evidence="10" type="ORF">GCM10022224_059940</name>
</gene>
<dbReference type="Pfam" id="PF00664">
    <property type="entry name" value="ABC_membrane"/>
    <property type="match status" value="1"/>
</dbReference>
<protein>
    <submittedName>
        <fullName evidence="10">ABC transporter ATP-binding protein</fullName>
    </submittedName>
</protein>
<evidence type="ECO:0000256" key="5">
    <source>
        <dbReference type="ARBA" id="ARBA00022989"/>
    </source>
</evidence>
<dbReference type="PROSITE" id="PS00211">
    <property type="entry name" value="ABC_TRANSPORTER_1"/>
    <property type="match status" value="1"/>
</dbReference>
<dbReference type="Proteomes" id="UP001500902">
    <property type="component" value="Unassembled WGS sequence"/>
</dbReference>
<dbReference type="InterPro" id="IPR017871">
    <property type="entry name" value="ABC_transporter-like_CS"/>
</dbReference>
<dbReference type="EMBL" id="BAAAZP010000104">
    <property type="protein sequence ID" value="GAA3686968.1"/>
    <property type="molecule type" value="Genomic_DNA"/>
</dbReference>
<dbReference type="GO" id="GO:0005524">
    <property type="term" value="F:ATP binding"/>
    <property type="evidence" value="ECO:0007669"/>
    <property type="project" value="UniProtKB-KW"/>
</dbReference>
<feature type="transmembrane region" description="Helical" evidence="7">
    <location>
        <begin position="67"/>
        <end position="87"/>
    </location>
</feature>
<keyword evidence="2 7" id="KW-0812">Transmembrane</keyword>
<dbReference type="PANTHER" id="PTHR24221">
    <property type="entry name" value="ATP-BINDING CASSETTE SUB-FAMILY B"/>
    <property type="match status" value="1"/>
</dbReference>
<dbReference type="InterPro" id="IPR003439">
    <property type="entry name" value="ABC_transporter-like_ATP-bd"/>
</dbReference>
<dbReference type="SUPFAM" id="SSF52540">
    <property type="entry name" value="P-loop containing nucleoside triphosphate hydrolases"/>
    <property type="match status" value="1"/>
</dbReference>
<dbReference type="SUPFAM" id="SSF90123">
    <property type="entry name" value="ABC transporter transmembrane region"/>
    <property type="match status" value="1"/>
</dbReference>
<dbReference type="InterPro" id="IPR014223">
    <property type="entry name" value="ABC_CydC/D"/>
</dbReference>
<dbReference type="InterPro" id="IPR039421">
    <property type="entry name" value="Type_1_exporter"/>
</dbReference>
<evidence type="ECO:0000256" key="7">
    <source>
        <dbReference type="SAM" id="Phobius"/>
    </source>
</evidence>
<evidence type="ECO:0000256" key="4">
    <source>
        <dbReference type="ARBA" id="ARBA00022840"/>
    </source>
</evidence>
<reference evidence="11" key="1">
    <citation type="journal article" date="2019" name="Int. J. Syst. Evol. Microbiol.">
        <title>The Global Catalogue of Microorganisms (GCM) 10K type strain sequencing project: providing services to taxonomists for standard genome sequencing and annotation.</title>
        <authorList>
            <consortium name="The Broad Institute Genomics Platform"/>
            <consortium name="The Broad Institute Genome Sequencing Center for Infectious Disease"/>
            <person name="Wu L."/>
            <person name="Ma J."/>
        </authorList>
    </citation>
    <scope>NUCLEOTIDE SEQUENCE [LARGE SCALE GENOMIC DNA]</scope>
    <source>
        <strain evidence="11">JCM 16904</strain>
    </source>
</reference>
<feature type="domain" description="ABC transmembrane type-1" evidence="9">
    <location>
        <begin position="31"/>
        <end position="313"/>
    </location>
</feature>
<keyword evidence="5 7" id="KW-1133">Transmembrane helix</keyword>
<comment type="caution">
    <text evidence="10">The sequence shown here is derived from an EMBL/GenBank/DDBJ whole genome shotgun (WGS) entry which is preliminary data.</text>
</comment>
<feature type="transmembrane region" description="Helical" evidence="7">
    <location>
        <begin position="165"/>
        <end position="188"/>
    </location>
</feature>
<evidence type="ECO:0000256" key="1">
    <source>
        <dbReference type="ARBA" id="ARBA00004651"/>
    </source>
</evidence>
<dbReference type="Gene3D" id="3.40.50.300">
    <property type="entry name" value="P-loop containing nucleotide triphosphate hydrolases"/>
    <property type="match status" value="1"/>
</dbReference>
<dbReference type="SMART" id="SM00382">
    <property type="entry name" value="AAA"/>
    <property type="match status" value="1"/>
</dbReference>
<evidence type="ECO:0000259" key="8">
    <source>
        <dbReference type="PROSITE" id="PS50893"/>
    </source>
</evidence>
<comment type="subcellular location">
    <subcellularLocation>
        <location evidence="1">Cell membrane</location>
        <topology evidence="1">Multi-pass membrane protein</topology>
    </subcellularLocation>
</comment>
<evidence type="ECO:0000313" key="11">
    <source>
        <dbReference type="Proteomes" id="UP001500902"/>
    </source>
</evidence>
<dbReference type="PROSITE" id="PS50929">
    <property type="entry name" value="ABC_TM1F"/>
    <property type="match status" value="1"/>
</dbReference>
<evidence type="ECO:0000259" key="9">
    <source>
        <dbReference type="PROSITE" id="PS50929"/>
    </source>
</evidence>
<keyword evidence="3" id="KW-0547">Nucleotide-binding</keyword>
<sequence>MTAAAVALAGPGGSRFRPILALLGPHRPLLLTAIASGIAHHLVVLASAAVGAWVVSRAITGAGQEDLRGGLIVLGLLLPFLALTPWLESYLAHVAAFRVLADVRGRVYAAFERLAPGYLLQRRSGDLGSTAISDVEQLELWFAHTLSPLISAVTVPVAALTALAVFHPALAAALAPALILLALLPAWLRKRAAAQGVRLRAQLGELNAEAVDTLQGLRELLTSGAGPRQLDQLAEHDRRLLDAKLAHGRRSGLEHAVTNAATTLGLLAVLVTAALLTSAGSLQPALFPVSVVLAATTFAPVIAVTDVARDLNLVVAAGDRIMTILTTPAPVTDRVSAPPPGPVEPRVRFERVRFRYGPDLPEALTGLTLDLAPGETVALVGHSGAGKSTCASLLMRMWDVTSGAITIGGHDLRDFPQEDLRRLITLVPQDVYLFNVSLRDNIRLGRPDATGDEVEAAARAAHAHEFVTGLPDGYDTLPGELGARLSGGQRQRIAIARALLKDSPILIMDEAVSNLDAESEREVAAAMTAARRDRTTLVIAHRLSTIRTADRVIVLDEGRIAEAGTHAELLGTDGVYTRLLSSQLNG</sequence>
<dbReference type="InterPro" id="IPR011527">
    <property type="entry name" value="ABC1_TM_dom"/>
</dbReference>
<evidence type="ECO:0000256" key="3">
    <source>
        <dbReference type="ARBA" id="ARBA00022741"/>
    </source>
</evidence>
<dbReference type="RefSeq" id="WP_344885615.1">
    <property type="nucleotide sequence ID" value="NZ_BAAAZP010000104.1"/>
</dbReference>
<proteinExistence type="predicted"/>
<dbReference type="PANTHER" id="PTHR24221:SF654">
    <property type="entry name" value="ATP-BINDING CASSETTE SUB-FAMILY B MEMBER 6"/>
    <property type="match status" value="1"/>
</dbReference>
<dbReference type="InterPro" id="IPR003593">
    <property type="entry name" value="AAA+_ATPase"/>
</dbReference>
<keyword evidence="6 7" id="KW-0472">Membrane</keyword>
<name>A0ABP7CF23_9ACTN</name>
<keyword evidence="4 10" id="KW-0067">ATP-binding</keyword>
<evidence type="ECO:0000256" key="2">
    <source>
        <dbReference type="ARBA" id="ARBA00022692"/>
    </source>
</evidence>
<feature type="domain" description="ABC transporter" evidence="8">
    <location>
        <begin position="347"/>
        <end position="582"/>
    </location>
</feature>
<organism evidence="10 11">
    <name type="scientific">Nonomuraea antimicrobica</name>
    <dbReference type="NCBI Taxonomy" id="561173"/>
    <lineage>
        <taxon>Bacteria</taxon>
        <taxon>Bacillati</taxon>
        <taxon>Actinomycetota</taxon>
        <taxon>Actinomycetes</taxon>
        <taxon>Streptosporangiales</taxon>
        <taxon>Streptosporangiaceae</taxon>
        <taxon>Nonomuraea</taxon>
    </lineage>
</organism>
<feature type="transmembrane region" description="Helical" evidence="7">
    <location>
        <begin position="31"/>
        <end position="55"/>
    </location>
</feature>
<feature type="transmembrane region" description="Helical" evidence="7">
    <location>
        <begin position="256"/>
        <end position="279"/>
    </location>
</feature>
<dbReference type="PROSITE" id="PS50893">
    <property type="entry name" value="ABC_TRANSPORTER_2"/>
    <property type="match status" value="1"/>
</dbReference>
<dbReference type="InterPro" id="IPR027417">
    <property type="entry name" value="P-loop_NTPase"/>
</dbReference>
<dbReference type="NCBIfam" id="TIGR02868">
    <property type="entry name" value="CydC"/>
    <property type="match status" value="1"/>
</dbReference>
<evidence type="ECO:0000313" key="10">
    <source>
        <dbReference type="EMBL" id="GAA3686968.1"/>
    </source>
</evidence>
<dbReference type="Pfam" id="PF00005">
    <property type="entry name" value="ABC_tran"/>
    <property type="match status" value="1"/>
</dbReference>
<evidence type="ECO:0000256" key="6">
    <source>
        <dbReference type="ARBA" id="ARBA00023136"/>
    </source>
</evidence>
<dbReference type="InterPro" id="IPR036640">
    <property type="entry name" value="ABC1_TM_sf"/>
</dbReference>
<keyword evidence="11" id="KW-1185">Reference proteome</keyword>
<dbReference type="Gene3D" id="1.20.1560.10">
    <property type="entry name" value="ABC transporter type 1, transmembrane domain"/>
    <property type="match status" value="1"/>
</dbReference>